<evidence type="ECO:0000313" key="2">
    <source>
        <dbReference type="Proteomes" id="UP000054988"/>
    </source>
</evidence>
<sequence length="27" mass="3100">MCPVFSCWLRTRGSSGHSEFQLEIEAK</sequence>
<dbReference type="Proteomes" id="UP000054988">
    <property type="component" value="Unassembled WGS sequence"/>
</dbReference>
<dbReference type="EMBL" id="LATX01001988">
    <property type="protein sequence ID" value="KTB35509.1"/>
    <property type="molecule type" value="Genomic_DNA"/>
</dbReference>
<reference evidence="1 2" key="1">
    <citation type="submission" date="2015-12" db="EMBL/GenBank/DDBJ databases">
        <title>Draft genome sequence of Moniliophthora roreri, the causal agent of frosty pod rot of cacao.</title>
        <authorList>
            <person name="Aime M.C."/>
            <person name="Diaz-Valderrama J.R."/>
            <person name="Kijpornyongpan T."/>
            <person name="Phillips-Mora W."/>
        </authorList>
    </citation>
    <scope>NUCLEOTIDE SEQUENCE [LARGE SCALE GENOMIC DNA]</scope>
    <source>
        <strain evidence="1 2">MCA 2952</strain>
    </source>
</reference>
<gene>
    <name evidence="1" type="ORF">WG66_11906</name>
</gene>
<name>A0A0W0FGU3_MONRR</name>
<organism evidence="1 2">
    <name type="scientific">Moniliophthora roreri</name>
    <name type="common">Frosty pod rot fungus</name>
    <name type="synonym">Monilia roreri</name>
    <dbReference type="NCBI Taxonomy" id="221103"/>
    <lineage>
        <taxon>Eukaryota</taxon>
        <taxon>Fungi</taxon>
        <taxon>Dikarya</taxon>
        <taxon>Basidiomycota</taxon>
        <taxon>Agaricomycotina</taxon>
        <taxon>Agaricomycetes</taxon>
        <taxon>Agaricomycetidae</taxon>
        <taxon>Agaricales</taxon>
        <taxon>Marasmiineae</taxon>
        <taxon>Marasmiaceae</taxon>
        <taxon>Moniliophthora</taxon>
    </lineage>
</organism>
<accession>A0A0W0FGU3</accession>
<evidence type="ECO:0000313" key="1">
    <source>
        <dbReference type="EMBL" id="KTB35509.1"/>
    </source>
</evidence>
<comment type="caution">
    <text evidence="1">The sequence shown here is derived from an EMBL/GenBank/DDBJ whole genome shotgun (WGS) entry which is preliminary data.</text>
</comment>
<dbReference type="AlphaFoldDB" id="A0A0W0FGU3"/>
<protein>
    <submittedName>
        <fullName evidence="1">Uncharacterized protein</fullName>
    </submittedName>
</protein>
<proteinExistence type="predicted"/>